<dbReference type="OMA" id="WWQNCAL"/>
<dbReference type="SMART" id="SM00320">
    <property type="entry name" value="WD40"/>
    <property type="match status" value="6"/>
</dbReference>
<reference evidence="4" key="3">
    <citation type="submission" date="2025-09" db="UniProtKB">
        <authorList>
            <consortium name="Ensembl"/>
        </authorList>
    </citation>
    <scope>IDENTIFICATION</scope>
</reference>
<dbReference type="GeneTree" id="ENSGT00940000157336"/>
<evidence type="ECO:0000313" key="5">
    <source>
        <dbReference type="Proteomes" id="UP000007303"/>
    </source>
</evidence>
<dbReference type="GO" id="GO:0005829">
    <property type="term" value="C:cytosol"/>
    <property type="evidence" value="ECO:0007669"/>
    <property type="project" value="TreeGrafter"/>
</dbReference>
<reference evidence="5" key="1">
    <citation type="journal article" date="2004" name="Nature">
        <title>Genome duplication in the teleost fish Tetraodon nigroviridis reveals the early vertebrate proto-karyotype.</title>
        <authorList>
            <person name="Jaillon O."/>
            <person name="Aury J.-M."/>
            <person name="Brunet F."/>
            <person name="Petit J.-L."/>
            <person name="Stange-Thomann N."/>
            <person name="Mauceli E."/>
            <person name="Bouneau L."/>
            <person name="Fischer C."/>
            <person name="Ozouf-Costaz C."/>
            <person name="Bernot A."/>
            <person name="Nicaud S."/>
            <person name="Jaffe D."/>
            <person name="Fisher S."/>
            <person name="Lutfalla G."/>
            <person name="Dossat C."/>
            <person name="Segurens B."/>
            <person name="Dasilva C."/>
            <person name="Salanoubat M."/>
            <person name="Levy M."/>
            <person name="Boudet N."/>
            <person name="Castellano S."/>
            <person name="Anthouard V."/>
            <person name="Jubin C."/>
            <person name="Castelli V."/>
            <person name="Katinka M."/>
            <person name="Vacherie B."/>
            <person name="Biemont C."/>
            <person name="Skalli Z."/>
            <person name="Cattolico L."/>
            <person name="Poulain J."/>
            <person name="De Berardinis V."/>
            <person name="Cruaud C."/>
            <person name="Duprat S."/>
            <person name="Brottier P."/>
            <person name="Coutanceau J.-P."/>
            <person name="Gouzy J."/>
            <person name="Parra G."/>
            <person name="Lardier G."/>
            <person name="Chapple C."/>
            <person name="McKernan K.J."/>
            <person name="McEwan P."/>
            <person name="Bosak S."/>
            <person name="Kellis M."/>
            <person name="Volff J.-N."/>
            <person name="Guigo R."/>
            <person name="Zody M.C."/>
            <person name="Mesirov J."/>
            <person name="Lindblad-Toh K."/>
            <person name="Birren B."/>
            <person name="Nusbaum C."/>
            <person name="Kahn D."/>
            <person name="Robinson-Rechavi M."/>
            <person name="Laudet V."/>
            <person name="Schachter V."/>
            <person name="Quetier F."/>
            <person name="Saurin W."/>
            <person name="Scarpelli C."/>
            <person name="Wincker P."/>
            <person name="Lander E.S."/>
            <person name="Weissenbach J."/>
            <person name="Roest Crollius H."/>
        </authorList>
    </citation>
    <scope>NUCLEOTIDE SEQUENCE [LARGE SCALE GENOMIC DNA]</scope>
</reference>
<dbReference type="GO" id="GO:0003723">
    <property type="term" value="F:RNA binding"/>
    <property type="evidence" value="ECO:0007669"/>
    <property type="project" value="InterPro"/>
</dbReference>
<feature type="compositionally biased region" description="Polar residues" evidence="2">
    <location>
        <begin position="108"/>
        <end position="119"/>
    </location>
</feature>
<protein>
    <recommendedName>
        <fullName evidence="3">C2H2-type domain-containing protein</fullName>
    </recommendedName>
</protein>
<dbReference type="InterPro" id="IPR015943">
    <property type="entry name" value="WD40/YVTN_repeat-like_dom_sf"/>
</dbReference>
<evidence type="ECO:0000313" key="4">
    <source>
        <dbReference type="Ensembl" id="ENSTNIP00000006265.1"/>
    </source>
</evidence>
<dbReference type="PANTHER" id="PTHR14435:SF2">
    <property type="entry name" value="ZINC FINGER PROTEIN 106"/>
    <property type="match status" value="1"/>
</dbReference>
<feature type="compositionally biased region" description="Low complexity" evidence="2">
    <location>
        <begin position="208"/>
        <end position="220"/>
    </location>
</feature>
<dbReference type="InParanoid" id="H3CDE2"/>
<feature type="compositionally biased region" description="Basic and acidic residues" evidence="2">
    <location>
        <begin position="324"/>
        <end position="334"/>
    </location>
</feature>
<dbReference type="InterPro" id="IPR001680">
    <property type="entry name" value="WD40_rpt"/>
</dbReference>
<evidence type="ECO:0000256" key="2">
    <source>
        <dbReference type="SAM" id="MobiDB-lite"/>
    </source>
</evidence>
<proteinExistence type="predicted"/>
<dbReference type="PANTHER" id="PTHR14435">
    <property type="entry name" value="ZINC FINGER PROTEIN 106"/>
    <property type="match status" value="1"/>
</dbReference>
<dbReference type="HOGENOM" id="CLU_006053_0_0_1"/>
<reference evidence="4" key="2">
    <citation type="submission" date="2025-08" db="UniProtKB">
        <authorList>
            <consortium name="Ensembl"/>
        </authorList>
    </citation>
    <scope>IDENTIFICATION</scope>
</reference>
<dbReference type="InterPro" id="IPR042622">
    <property type="entry name" value="Znf106"/>
</dbReference>
<dbReference type="GO" id="GO:0016020">
    <property type="term" value="C:membrane"/>
    <property type="evidence" value="ECO:0007669"/>
    <property type="project" value="TreeGrafter"/>
</dbReference>
<feature type="compositionally biased region" description="Polar residues" evidence="2">
    <location>
        <begin position="260"/>
        <end position="269"/>
    </location>
</feature>
<dbReference type="FunFam" id="2.130.10.10:FF:000114">
    <property type="entry name" value="zinc finger protein 106 isoform X1"/>
    <property type="match status" value="1"/>
</dbReference>
<dbReference type="InterPro" id="IPR036322">
    <property type="entry name" value="WD40_repeat_dom_sf"/>
</dbReference>
<feature type="region of interest" description="Disordered" evidence="2">
    <location>
        <begin position="254"/>
        <end position="279"/>
    </location>
</feature>
<organism evidence="4 5">
    <name type="scientific">Tetraodon nigroviridis</name>
    <name type="common">Spotted green pufferfish</name>
    <name type="synonym">Chelonodon nigroviridis</name>
    <dbReference type="NCBI Taxonomy" id="99883"/>
    <lineage>
        <taxon>Eukaryota</taxon>
        <taxon>Metazoa</taxon>
        <taxon>Chordata</taxon>
        <taxon>Craniata</taxon>
        <taxon>Vertebrata</taxon>
        <taxon>Euteleostomi</taxon>
        <taxon>Actinopterygii</taxon>
        <taxon>Neopterygii</taxon>
        <taxon>Teleostei</taxon>
        <taxon>Neoteleostei</taxon>
        <taxon>Acanthomorphata</taxon>
        <taxon>Eupercaria</taxon>
        <taxon>Tetraodontiformes</taxon>
        <taxon>Tetradontoidea</taxon>
        <taxon>Tetraodontidae</taxon>
        <taxon>Tetraodon</taxon>
    </lineage>
</organism>
<dbReference type="Proteomes" id="UP000007303">
    <property type="component" value="Unassembled WGS sequence"/>
</dbReference>
<sequence length="730" mass="79668">DRDQMDQLLVVSLREEKLNNSIEDLDRSLLQARNTLQAAYAEVQRLLLLRQQYAADVNSLRAKRIEILQLMQGPAFGLNSKTHLPFSLSCLSGGSSSSTGCPAAAAQPQVSPLSASSGLQPPHAHPTPFTSQPHPSHPSTTLPDRLAQTPELPSESEPRVGPFVGQPLPMFPSTLIPPLLLLLPAPPPPPQNPAPLGSFLQQATPRCSSSVSEATRASSVPEQERLCGEVLPDRDQTVMSNIRPPTEKGVAVNVTEKDQNTSASVATRNSDGKESDASVEVVEPPIQTVINLDDSDTEELVVVEPPRGSISRESSTGGPQLNEEGDHNQHHKDAPDVKRCLLTSRRCEAPLVTAEASAPPPAEVQEEQLSLGAFENHQGPVYGLEVYQDRLYTCSGDNTAHAYSLSNRDRQALFTGHTNKINCLLVSPALNTLPCLFTGSSDNTLRCYSIKTQNCLEVFSLSDRVLCLHSAWNVLFAGLGSGAVASFDLKTLKQLDVFDCHGPRGVSCLGAAQEGARRVLLVGSYDSTISVRDARSCLLLRTLEGHTKTVLCMKVVNDLVFSGSSDKSVHAHNIHTGKLLRIYEGHSHAVTSVVILGNVMATACLDKLIRVYELKSHDCLQVYGGHSDAVMCMTVHKSVIYSGCNDGSIQAVKINLMKNFHCWWQNCALVFGIQEHLVQHLLWDHTNPNLQMVRCRWRSCSTFFAEQQSVKQELPEHMRSHVEKDTTTLT</sequence>
<dbReference type="PROSITE" id="PS00028">
    <property type="entry name" value="ZINC_FINGER_C2H2_1"/>
    <property type="match status" value="1"/>
</dbReference>
<dbReference type="CDD" id="cd00200">
    <property type="entry name" value="WD40"/>
    <property type="match status" value="1"/>
</dbReference>
<dbReference type="AlphaFoldDB" id="H3CDE2"/>
<feature type="domain" description="C2H2-type" evidence="3">
    <location>
        <begin position="662"/>
        <end position="685"/>
    </location>
</feature>
<dbReference type="GO" id="GO:0017124">
    <property type="term" value="F:SH3 domain binding"/>
    <property type="evidence" value="ECO:0007669"/>
    <property type="project" value="TreeGrafter"/>
</dbReference>
<name>H3CDE2_TETNG</name>
<feature type="compositionally biased region" description="Polar residues" evidence="2">
    <location>
        <begin position="128"/>
        <end position="142"/>
    </location>
</feature>
<dbReference type="Pfam" id="PF00400">
    <property type="entry name" value="WD40"/>
    <property type="match status" value="4"/>
</dbReference>
<dbReference type="Ensembl" id="ENSTNIT00000006414.1">
    <property type="protein sequence ID" value="ENSTNIP00000006265.1"/>
    <property type="gene ID" value="ENSTNIG00000003669.1"/>
</dbReference>
<keyword evidence="1" id="KW-0175">Coiled coil</keyword>
<accession>H3CDE2</accession>
<feature type="region of interest" description="Disordered" evidence="2">
    <location>
        <begin position="187"/>
        <end position="223"/>
    </location>
</feature>
<feature type="coiled-coil region" evidence="1">
    <location>
        <begin position="15"/>
        <end position="42"/>
    </location>
</feature>
<dbReference type="GO" id="GO:0008286">
    <property type="term" value="P:insulin receptor signaling pathway"/>
    <property type="evidence" value="ECO:0007669"/>
    <property type="project" value="TreeGrafter"/>
</dbReference>
<feature type="region of interest" description="Disordered" evidence="2">
    <location>
        <begin position="304"/>
        <end position="334"/>
    </location>
</feature>
<dbReference type="SUPFAM" id="SSF50978">
    <property type="entry name" value="WD40 repeat-like"/>
    <property type="match status" value="1"/>
</dbReference>
<dbReference type="STRING" id="99883.ENSTNIP00000006265"/>
<evidence type="ECO:0000256" key="1">
    <source>
        <dbReference type="SAM" id="Coils"/>
    </source>
</evidence>
<dbReference type="InterPro" id="IPR013087">
    <property type="entry name" value="Znf_C2H2_type"/>
</dbReference>
<keyword evidence="5" id="KW-1185">Reference proteome</keyword>
<dbReference type="Gene3D" id="2.130.10.10">
    <property type="entry name" value="YVTN repeat-like/Quinoprotein amine dehydrogenase"/>
    <property type="match status" value="2"/>
</dbReference>
<evidence type="ECO:0000259" key="3">
    <source>
        <dbReference type="PROSITE" id="PS00028"/>
    </source>
</evidence>
<feature type="region of interest" description="Disordered" evidence="2">
    <location>
        <begin position="97"/>
        <end position="165"/>
    </location>
</feature>